<keyword evidence="4" id="KW-0863">Zinc-finger</keyword>
<evidence type="ECO:0000256" key="2">
    <source>
        <dbReference type="ARBA" id="ARBA00013184"/>
    </source>
</evidence>
<dbReference type="SUPFAM" id="SSF55729">
    <property type="entry name" value="Acyl-CoA N-acyltransferases (Nat)"/>
    <property type="match status" value="1"/>
</dbReference>
<dbReference type="GO" id="GO:0008270">
    <property type="term" value="F:zinc ion binding"/>
    <property type="evidence" value="ECO:0007669"/>
    <property type="project" value="UniProtKB-KW"/>
</dbReference>
<comment type="catalytic activity">
    <reaction evidence="8">
        <text>L-lysyl-[protein] + acetyl-CoA = N(6)-acetyl-L-lysyl-[protein] + CoA + H(+)</text>
        <dbReference type="Rhea" id="RHEA:45948"/>
        <dbReference type="Rhea" id="RHEA-COMP:9752"/>
        <dbReference type="Rhea" id="RHEA-COMP:10731"/>
        <dbReference type="ChEBI" id="CHEBI:15378"/>
        <dbReference type="ChEBI" id="CHEBI:29969"/>
        <dbReference type="ChEBI" id="CHEBI:57287"/>
        <dbReference type="ChEBI" id="CHEBI:57288"/>
        <dbReference type="ChEBI" id="CHEBI:61930"/>
        <dbReference type="EC" id="2.3.1.48"/>
    </reaction>
</comment>
<dbReference type="GO" id="GO:0005634">
    <property type="term" value="C:nucleus"/>
    <property type="evidence" value="ECO:0007669"/>
    <property type="project" value="UniProtKB-SubCell"/>
</dbReference>
<evidence type="ECO:0000256" key="6">
    <source>
        <dbReference type="ARBA" id="ARBA00022990"/>
    </source>
</evidence>
<evidence type="ECO:0000256" key="5">
    <source>
        <dbReference type="ARBA" id="ARBA00022833"/>
    </source>
</evidence>
<dbReference type="Pfam" id="PF01853">
    <property type="entry name" value="MOZ_SAS"/>
    <property type="match status" value="1"/>
</dbReference>
<keyword evidence="4" id="KW-0479">Metal-binding</keyword>
<evidence type="ECO:0000256" key="4">
    <source>
        <dbReference type="ARBA" id="ARBA00022771"/>
    </source>
</evidence>
<comment type="caution">
    <text evidence="10">The sequence shown here is derived from an EMBL/GenBank/DDBJ whole genome shotgun (WGS) entry which is preliminary data.</text>
</comment>
<feature type="domain" description="MYST-type HAT" evidence="9">
    <location>
        <begin position="1"/>
        <end position="122"/>
    </location>
</feature>
<organism evidence="10 11">
    <name type="scientific">Batillaria attramentaria</name>
    <dbReference type="NCBI Taxonomy" id="370345"/>
    <lineage>
        <taxon>Eukaryota</taxon>
        <taxon>Metazoa</taxon>
        <taxon>Spiralia</taxon>
        <taxon>Lophotrochozoa</taxon>
        <taxon>Mollusca</taxon>
        <taxon>Gastropoda</taxon>
        <taxon>Caenogastropoda</taxon>
        <taxon>Sorbeoconcha</taxon>
        <taxon>Cerithioidea</taxon>
        <taxon>Batillariidae</taxon>
        <taxon>Batillaria</taxon>
    </lineage>
</organism>
<name>A0ABD0LMN6_9CAEN</name>
<keyword evidence="5" id="KW-0862">Zinc</keyword>
<dbReference type="InterPro" id="IPR050603">
    <property type="entry name" value="MYST_HAT"/>
</dbReference>
<evidence type="ECO:0000256" key="8">
    <source>
        <dbReference type="RuleBase" id="RU361211"/>
    </source>
</evidence>
<comment type="similarity">
    <text evidence="1 8">Belongs to the MYST (SAS/MOZ) family.</text>
</comment>
<dbReference type="PANTHER" id="PTHR10615">
    <property type="entry name" value="HISTONE ACETYLTRANSFERASE"/>
    <property type="match status" value="1"/>
</dbReference>
<evidence type="ECO:0000259" key="9">
    <source>
        <dbReference type="PROSITE" id="PS51726"/>
    </source>
</evidence>
<accession>A0ABD0LMN6</accession>
<dbReference type="GO" id="GO:0004402">
    <property type="term" value="F:histone acetyltransferase activity"/>
    <property type="evidence" value="ECO:0007669"/>
    <property type="project" value="UniProtKB-ARBA"/>
</dbReference>
<evidence type="ECO:0000256" key="7">
    <source>
        <dbReference type="PIRSR" id="PIRSR602717-51"/>
    </source>
</evidence>
<evidence type="ECO:0000313" key="11">
    <source>
        <dbReference type="Proteomes" id="UP001519460"/>
    </source>
</evidence>
<dbReference type="InterPro" id="IPR036388">
    <property type="entry name" value="WH-like_DNA-bd_sf"/>
</dbReference>
<gene>
    <name evidence="10" type="ORF">BaRGS_00007958</name>
</gene>
<dbReference type="EMBL" id="JACVVK020000035">
    <property type="protein sequence ID" value="KAK7500714.1"/>
    <property type="molecule type" value="Genomic_DNA"/>
</dbReference>
<dbReference type="AlphaFoldDB" id="A0ABD0LMN6"/>
<dbReference type="Gene3D" id="3.40.630.30">
    <property type="match status" value="1"/>
</dbReference>
<evidence type="ECO:0000313" key="10">
    <source>
        <dbReference type="EMBL" id="KAK7500714.1"/>
    </source>
</evidence>
<feature type="active site" description="Proton donor/acceptor" evidence="7">
    <location>
        <position position="20"/>
    </location>
</feature>
<dbReference type="Gene3D" id="1.10.10.10">
    <property type="entry name" value="Winged helix-like DNA-binding domain superfamily/Winged helix DNA-binding domain"/>
    <property type="match status" value="1"/>
</dbReference>
<keyword evidence="3" id="KW-0808">Transferase</keyword>
<keyword evidence="11" id="KW-1185">Reference proteome</keyword>
<dbReference type="EC" id="2.3.1.48" evidence="2 8"/>
<evidence type="ECO:0000256" key="3">
    <source>
        <dbReference type="ARBA" id="ARBA00022679"/>
    </source>
</evidence>
<evidence type="ECO:0000256" key="1">
    <source>
        <dbReference type="ARBA" id="ARBA00010107"/>
    </source>
</evidence>
<comment type="subcellular location">
    <subcellularLocation>
        <location evidence="8">Nucleus</location>
    </subcellularLocation>
</comment>
<keyword evidence="6" id="KW-0007">Acetylation</keyword>
<dbReference type="Proteomes" id="UP001519460">
    <property type="component" value="Unassembled WGS sequence"/>
</dbReference>
<protein>
    <recommendedName>
        <fullName evidence="2 8">Histone acetyltransferase</fullName>
        <ecNumber evidence="2 8">2.3.1.48</ecNumber>
    </recommendedName>
</protein>
<sequence>MLIDFSYLLSKVEGKVGSPERPLSDLGPCPTAATGRMCFFANLHKYKDAEICIKDVSQETAINANDMLSTLQALVCELKYWKGKHLVLKRQDLIDEYLEKQAKRPADFTSRAIDAACLKWTPPAQRSPTS</sequence>
<dbReference type="InterPro" id="IPR016181">
    <property type="entry name" value="Acyl_CoA_acyltransferase"/>
</dbReference>
<dbReference type="PROSITE" id="PS51726">
    <property type="entry name" value="MYST_HAT"/>
    <property type="match status" value="1"/>
</dbReference>
<dbReference type="PANTHER" id="PTHR10615:SF161">
    <property type="entry name" value="HISTONE ACETYLTRANSFERASE KAT7"/>
    <property type="match status" value="1"/>
</dbReference>
<dbReference type="InterPro" id="IPR002717">
    <property type="entry name" value="HAT_MYST-type"/>
</dbReference>
<proteinExistence type="inferred from homology"/>
<reference evidence="10 11" key="1">
    <citation type="journal article" date="2023" name="Sci. Data">
        <title>Genome assembly of the Korean intertidal mud-creeper Batillaria attramentaria.</title>
        <authorList>
            <person name="Patra A.K."/>
            <person name="Ho P.T."/>
            <person name="Jun S."/>
            <person name="Lee S.J."/>
            <person name="Kim Y."/>
            <person name="Won Y.J."/>
        </authorList>
    </citation>
    <scope>NUCLEOTIDE SEQUENCE [LARGE SCALE GENOMIC DNA]</scope>
    <source>
        <strain evidence="10">Wonlab-2016</strain>
    </source>
</reference>
<keyword evidence="8" id="KW-0539">Nucleus</keyword>